<proteinExistence type="predicted"/>
<protein>
    <submittedName>
        <fullName evidence="2">Uncharacterized protein</fullName>
    </submittedName>
</protein>
<dbReference type="AlphaFoldDB" id="A0A830HIY5"/>
<accession>A0A830HIY5</accession>
<feature type="region of interest" description="Disordered" evidence="1">
    <location>
        <begin position="1"/>
        <end position="30"/>
    </location>
</feature>
<evidence type="ECO:0000313" key="3">
    <source>
        <dbReference type="Proteomes" id="UP000660262"/>
    </source>
</evidence>
<sequence>MDGSVPLVGTRLNFTRKSHAEGTAGRPDPPDRIKWTFGSNLLPNVAKNGDNTTLGGRRAATRTERARHGAIRKHYQDVRRLLGQGPARLPPRLLRLRGRELASLERRIAVELTNAWTAMTGRPAIVLNDGTRGDVLLAREDGDFLVVQLKTTKTIAKNAYCFYR</sequence>
<keyword evidence="3" id="KW-1185">Reference proteome</keyword>
<name>A0A830HIY5_9CHLO</name>
<evidence type="ECO:0000256" key="1">
    <source>
        <dbReference type="SAM" id="MobiDB-lite"/>
    </source>
</evidence>
<reference evidence="2" key="1">
    <citation type="submission" date="2020-10" db="EMBL/GenBank/DDBJ databases">
        <title>Unveiling of a novel bifunctional photoreceptor, Dualchrome1, isolated from a cosmopolitan green alga.</title>
        <authorList>
            <person name="Suzuki S."/>
            <person name="Kawachi M."/>
        </authorList>
    </citation>
    <scope>NUCLEOTIDE SEQUENCE</scope>
    <source>
        <strain evidence="2">NIES 2893</strain>
    </source>
</reference>
<dbReference type="Proteomes" id="UP000660262">
    <property type="component" value="Unassembled WGS sequence"/>
</dbReference>
<dbReference type="EMBL" id="BNJQ01000014">
    <property type="protein sequence ID" value="GHP06828.1"/>
    <property type="molecule type" value="Genomic_DNA"/>
</dbReference>
<gene>
    <name evidence="2" type="ORF">PPROV_000557200</name>
</gene>
<comment type="caution">
    <text evidence="2">The sequence shown here is derived from an EMBL/GenBank/DDBJ whole genome shotgun (WGS) entry which is preliminary data.</text>
</comment>
<organism evidence="2 3">
    <name type="scientific">Pycnococcus provasolii</name>
    <dbReference type="NCBI Taxonomy" id="41880"/>
    <lineage>
        <taxon>Eukaryota</taxon>
        <taxon>Viridiplantae</taxon>
        <taxon>Chlorophyta</taxon>
        <taxon>Pseudoscourfieldiophyceae</taxon>
        <taxon>Pseudoscourfieldiales</taxon>
        <taxon>Pycnococcaceae</taxon>
        <taxon>Pycnococcus</taxon>
    </lineage>
</organism>
<evidence type="ECO:0000313" key="2">
    <source>
        <dbReference type="EMBL" id="GHP06828.1"/>
    </source>
</evidence>